<feature type="chain" id="PRO_5013295783" description="Lysozyme inhibitor LprI-like N-terminal domain-containing protein" evidence="1">
    <location>
        <begin position="19"/>
        <end position="142"/>
    </location>
</feature>
<dbReference type="InterPro" id="IPR009739">
    <property type="entry name" value="LprI-like_N"/>
</dbReference>
<dbReference type="Pfam" id="PF07007">
    <property type="entry name" value="LprI"/>
    <property type="match status" value="1"/>
</dbReference>
<evidence type="ECO:0000313" key="4">
    <source>
        <dbReference type="Proteomes" id="UP000189966"/>
    </source>
</evidence>
<feature type="signal peptide" evidence="1">
    <location>
        <begin position="1"/>
        <end position="18"/>
    </location>
</feature>
<proteinExistence type="predicted"/>
<organism evidence="3 4">
    <name type="scientific">Photobacterium piscicola</name>
    <dbReference type="NCBI Taxonomy" id="1378299"/>
    <lineage>
        <taxon>Bacteria</taxon>
        <taxon>Pseudomonadati</taxon>
        <taxon>Pseudomonadota</taxon>
        <taxon>Gammaproteobacteria</taxon>
        <taxon>Vibrionales</taxon>
        <taxon>Vibrionaceae</taxon>
        <taxon>Photobacterium</taxon>
    </lineage>
</organism>
<evidence type="ECO:0000256" key="1">
    <source>
        <dbReference type="SAM" id="SignalP"/>
    </source>
</evidence>
<keyword evidence="1" id="KW-0732">Signal</keyword>
<protein>
    <recommendedName>
        <fullName evidence="2">Lysozyme inhibitor LprI-like N-terminal domain-containing protein</fullName>
    </recommendedName>
</protein>
<dbReference type="EMBL" id="FUZI01000002">
    <property type="protein sequence ID" value="SKC31793.1"/>
    <property type="molecule type" value="Genomic_DNA"/>
</dbReference>
<name>A0A1T5HYE0_9GAMM</name>
<evidence type="ECO:0000259" key="2">
    <source>
        <dbReference type="Pfam" id="PF07007"/>
    </source>
</evidence>
<feature type="domain" description="Lysozyme inhibitor LprI-like N-terminal" evidence="2">
    <location>
        <begin position="27"/>
        <end position="119"/>
    </location>
</feature>
<gene>
    <name evidence="3" type="ORF">CZ809_01304</name>
</gene>
<accession>A0A1T5HYE0</accession>
<dbReference type="Proteomes" id="UP000189966">
    <property type="component" value="Unassembled WGS sequence"/>
</dbReference>
<dbReference type="AlphaFoldDB" id="A0A1T5HYE0"/>
<reference evidence="3 4" key="1">
    <citation type="submission" date="2017-02" db="EMBL/GenBank/DDBJ databases">
        <authorList>
            <person name="Peterson S.W."/>
        </authorList>
    </citation>
    <scope>NUCLEOTIDE SEQUENCE [LARGE SCALE GENOMIC DNA]</scope>
    <source>
        <strain evidence="4">type strain: NCCB 100098</strain>
    </source>
</reference>
<evidence type="ECO:0000313" key="3">
    <source>
        <dbReference type="EMBL" id="SKC31793.1"/>
    </source>
</evidence>
<sequence length="142" mass="15910">MKILWAICVLVISGSVMASTQTATLNCDEAYSTLEINQCAEDKLALAEQQLQVYLAQSIHQNSADKALVDAINIAQKQWLLYRKTECNAVYTQWQQGTIRGVMALSCQLAITQQRTLTLWQNYLRPMDSSTAVLPMPIVDNE</sequence>
<dbReference type="Gene3D" id="1.20.1270.180">
    <property type="match status" value="1"/>
</dbReference>
<dbReference type="RefSeq" id="WP_080156618.1">
    <property type="nucleotide sequence ID" value="NZ_FUZI01000002.1"/>
</dbReference>